<gene>
    <name evidence="1" type="ORF">RFULGI_LOCUS3123</name>
</gene>
<proteinExistence type="predicted"/>
<accession>A0A9N9A339</accession>
<reference evidence="1" key="1">
    <citation type="submission" date="2021-06" db="EMBL/GenBank/DDBJ databases">
        <authorList>
            <person name="Kallberg Y."/>
            <person name="Tangrot J."/>
            <person name="Rosling A."/>
        </authorList>
    </citation>
    <scope>NUCLEOTIDE SEQUENCE</scope>
    <source>
        <strain evidence="1">IN212</strain>
    </source>
</reference>
<dbReference type="EMBL" id="CAJVPZ010002595">
    <property type="protein sequence ID" value="CAG8516020.1"/>
    <property type="molecule type" value="Genomic_DNA"/>
</dbReference>
<organism evidence="1 2">
    <name type="scientific">Racocetra fulgida</name>
    <dbReference type="NCBI Taxonomy" id="60492"/>
    <lineage>
        <taxon>Eukaryota</taxon>
        <taxon>Fungi</taxon>
        <taxon>Fungi incertae sedis</taxon>
        <taxon>Mucoromycota</taxon>
        <taxon>Glomeromycotina</taxon>
        <taxon>Glomeromycetes</taxon>
        <taxon>Diversisporales</taxon>
        <taxon>Gigasporaceae</taxon>
        <taxon>Racocetra</taxon>
    </lineage>
</organism>
<sequence>MFNLEDSQNRETLIFPLIQAQLIEHEDNYIIEDSDNKQDIYESELAYLYKVLDKKNPVPSQKDIYG</sequence>
<evidence type="ECO:0000313" key="2">
    <source>
        <dbReference type="Proteomes" id="UP000789396"/>
    </source>
</evidence>
<evidence type="ECO:0000313" key="1">
    <source>
        <dbReference type="EMBL" id="CAG8516020.1"/>
    </source>
</evidence>
<dbReference type="OrthoDB" id="2423580at2759"/>
<comment type="caution">
    <text evidence="1">The sequence shown here is derived from an EMBL/GenBank/DDBJ whole genome shotgun (WGS) entry which is preliminary data.</text>
</comment>
<name>A0A9N9A339_9GLOM</name>
<protein>
    <submittedName>
        <fullName evidence="1">16889_t:CDS:1</fullName>
    </submittedName>
</protein>
<dbReference type="Proteomes" id="UP000789396">
    <property type="component" value="Unassembled WGS sequence"/>
</dbReference>
<dbReference type="AlphaFoldDB" id="A0A9N9A339"/>
<keyword evidence="2" id="KW-1185">Reference proteome</keyword>